<dbReference type="InterPro" id="IPR023695">
    <property type="entry name" value="Thiosulf_sulfurTrfase"/>
</dbReference>
<dbReference type="HAMAP" id="MF_01009">
    <property type="entry name" value="Thiosulf_sulfurtr"/>
    <property type="match status" value="1"/>
</dbReference>
<dbReference type="InterPro" id="IPR001307">
    <property type="entry name" value="Thiosulphate_STrfase_CS"/>
</dbReference>
<comment type="similarity">
    <text evidence="3">Belongs to the GlpE family.</text>
</comment>
<dbReference type="CDD" id="cd01444">
    <property type="entry name" value="GlpE_ST"/>
    <property type="match status" value="1"/>
</dbReference>
<evidence type="ECO:0000259" key="4">
    <source>
        <dbReference type="PROSITE" id="PS50206"/>
    </source>
</evidence>
<evidence type="ECO:0000256" key="3">
    <source>
        <dbReference type="HAMAP-Rule" id="MF_01009"/>
    </source>
</evidence>
<dbReference type="InterPro" id="IPR050229">
    <property type="entry name" value="GlpE_sulfurtransferase"/>
</dbReference>
<accession>A0A432WVA4</accession>
<dbReference type="SUPFAM" id="SSF52821">
    <property type="entry name" value="Rhodanese/Cell cycle control phosphatase"/>
    <property type="match status" value="1"/>
</dbReference>
<dbReference type="Proteomes" id="UP000286934">
    <property type="component" value="Unassembled WGS sequence"/>
</dbReference>
<organism evidence="5 6">
    <name type="scientific">Aliidiomarina shirensis</name>
    <dbReference type="NCBI Taxonomy" id="1048642"/>
    <lineage>
        <taxon>Bacteria</taxon>
        <taxon>Pseudomonadati</taxon>
        <taxon>Pseudomonadota</taxon>
        <taxon>Gammaproteobacteria</taxon>
        <taxon>Alteromonadales</taxon>
        <taxon>Idiomarinaceae</taxon>
        <taxon>Aliidiomarina</taxon>
    </lineage>
</organism>
<dbReference type="Pfam" id="PF00581">
    <property type="entry name" value="Rhodanese"/>
    <property type="match status" value="1"/>
</dbReference>
<dbReference type="GO" id="GO:0103041">
    <property type="term" value="F:thiosulfate-thioredoxin sulfurtransferase activity"/>
    <property type="evidence" value="ECO:0007669"/>
    <property type="project" value="RHEA"/>
</dbReference>
<dbReference type="PANTHER" id="PTHR43031">
    <property type="entry name" value="FAD-DEPENDENT OXIDOREDUCTASE"/>
    <property type="match status" value="1"/>
</dbReference>
<keyword evidence="2 3" id="KW-0808">Transferase</keyword>
<dbReference type="AlphaFoldDB" id="A0A432WVA4"/>
<evidence type="ECO:0000313" key="6">
    <source>
        <dbReference type="Proteomes" id="UP000286934"/>
    </source>
</evidence>
<dbReference type="Gene3D" id="3.40.250.10">
    <property type="entry name" value="Rhodanese-like domain"/>
    <property type="match status" value="1"/>
</dbReference>
<feature type="active site" description="Cysteine persulfide intermediate" evidence="3">
    <location>
        <position position="65"/>
    </location>
</feature>
<feature type="domain" description="Rhodanese" evidence="4">
    <location>
        <begin position="17"/>
        <end position="105"/>
    </location>
</feature>
<evidence type="ECO:0000313" key="5">
    <source>
        <dbReference type="EMBL" id="RUO37677.1"/>
    </source>
</evidence>
<evidence type="ECO:0000256" key="2">
    <source>
        <dbReference type="ARBA" id="ARBA00022679"/>
    </source>
</evidence>
<dbReference type="InterPro" id="IPR036873">
    <property type="entry name" value="Rhodanese-like_dom_sf"/>
</dbReference>
<dbReference type="PROSITE" id="PS00380">
    <property type="entry name" value="RHODANESE_1"/>
    <property type="match status" value="1"/>
</dbReference>
<comment type="caution">
    <text evidence="5">The sequence shown here is derived from an EMBL/GenBank/DDBJ whole genome shotgun (WGS) entry which is preliminary data.</text>
</comment>
<dbReference type="RefSeq" id="WP_126807117.1">
    <property type="nucleotide sequence ID" value="NZ_PIPP01000002.1"/>
</dbReference>
<dbReference type="PROSITE" id="PS50206">
    <property type="entry name" value="RHODANESE_3"/>
    <property type="match status" value="1"/>
</dbReference>
<dbReference type="GO" id="GO:0004792">
    <property type="term" value="F:thiosulfate-cyanide sulfurtransferase activity"/>
    <property type="evidence" value="ECO:0007669"/>
    <property type="project" value="UniProtKB-UniRule"/>
</dbReference>
<comment type="subcellular location">
    <subcellularLocation>
        <location evidence="3">Cytoplasm</location>
    </subcellularLocation>
</comment>
<keyword evidence="1 3" id="KW-0963">Cytoplasm</keyword>
<reference evidence="6" key="1">
    <citation type="journal article" date="2018" name="Front. Microbiol.">
        <title>Genome-Based Analysis Reveals the Taxonomy and Diversity of the Family Idiomarinaceae.</title>
        <authorList>
            <person name="Liu Y."/>
            <person name="Lai Q."/>
            <person name="Shao Z."/>
        </authorList>
    </citation>
    <scope>NUCLEOTIDE SEQUENCE [LARGE SCALE GENOMIC DNA]</scope>
    <source>
        <strain evidence="6">AIS</strain>
    </source>
</reference>
<gene>
    <name evidence="3" type="primary">glpE</name>
    <name evidence="5" type="ORF">CWE13_06930</name>
</gene>
<dbReference type="InterPro" id="IPR001763">
    <property type="entry name" value="Rhodanese-like_dom"/>
</dbReference>
<dbReference type="GO" id="GO:0005737">
    <property type="term" value="C:cytoplasm"/>
    <property type="evidence" value="ECO:0007669"/>
    <property type="project" value="UniProtKB-SubCell"/>
</dbReference>
<dbReference type="EMBL" id="PIPP01000002">
    <property type="protein sequence ID" value="RUO37677.1"/>
    <property type="molecule type" value="Genomic_DNA"/>
</dbReference>
<comment type="catalytic activity">
    <reaction evidence="3">
        <text>thiosulfate + hydrogen cyanide = thiocyanate + sulfite + 2 H(+)</text>
        <dbReference type="Rhea" id="RHEA:16881"/>
        <dbReference type="ChEBI" id="CHEBI:15378"/>
        <dbReference type="ChEBI" id="CHEBI:17359"/>
        <dbReference type="ChEBI" id="CHEBI:18022"/>
        <dbReference type="ChEBI" id="CHEBI:18407"/>
        <dbReference type="ChEBI" id="CHEBI:33542"/>
        <dbReference type="EC" id="2.8.1.1"/>
    </reaction>
</comment>
<protein>
    <recommendedName>
        <fullName evidence="3">Thiosulfate sulfurtransferase GlpE</fullName>
        <ecNumber evidence="3">2.8.1.1</ecNumber>
    </recommendedName>
</protein>
<proteinExistence type="inferred from homology"/>
<evidence type="ECO:0000256" key="1">
    <source>
        <dbReference type="ARBA" id="ARBA00022490"/>
    </source>
</evidence>
<dbReference type="NCBIfam" id="NF001195">
    <property type="entry name" value="PRK00162.1"/>
    <property type="match status" value="1"/>
</dbReference>
<dbReference type="SMART" id="SM00450">
    <property type="entry name" value="RHOD"/>
    <property type="match status" value="1"/>
</dbReference>
<name>A0A432WVA4_9GAMM</name>
<comment type="function">
    <text evidence="3">Transferase that catalyzes the transfer of sulfur from thiosulfate to thiophilic acceptors such as cyanide or dithiols. May function in a CysM-independent thiosulfate assimilation pathway by catalyzing the conversion of thiosulfate to sulfite, which can then be used for L-cysteine biosynthesis.</text>
</comment>
<comment type="catalytic activity">
    <reaction evidence="3">
        <text>thiosulfate + [thioredoxin]-dithiol = [thioredoxin]-disulfide + hydrogen sulfide + sulfite + 2 H(+)</text>
        <dbReference type="Rhea" id="RHEA:83859"/>
        <dbReference type="Rhea" id="RHEA-COMP:10698"/>
        <dbReference type="Rhea" id="RHEA-COMP:10700"/>
        <dbReference type="ChEBI" id="CHEBI:15378"/>
        <dbReference type="ChEBI" id="CHEBI:17359"/>
        <dbReference type="ChEBI" id="CHEBI:29919"/>
        <dbReference type="ChEBI" id="CHEBI:29950"/>
        <dbReference type="ChEBI" id="CHEBI:33542"/>
        <dbReference type="ChEBI" id="CHEBI:50058"/>
    </reaction>
</comment>
<sequence>MGTFACMPIEQAEPLLADSSTQVVDIRDANAFANGHIPGAIQLSNTNLPHFVAAADFSKPLVVVCYHGISSQNAGQYLAEQGFEQVFSLDGGMTAWAAQHPDKVESGL</sequence>
<keyword evidence="6" id="KW-1185">Reference proteome</keyword>
<dbReference type="OrthoDB" id="9811849at2"/>
<dbReference type="EC" id="2.8.1.1" evidence="3"/>
<dbReference type="PANTHER" id="PTHR43031:SF6">
    <property type="entry name" value="THIOSULFATE SULFURTRANSFERASE GLPE"/>
    <property type="match status" value="1"/>
</dbReference>